<dbReference type="GO" id="GO:1990904">
    <property type="term" value="C:ribonucleoprotein complex"/>
    <property type="evidence" value="ECO:0007669"/>
    <property type="project" value="TreeGrafter"/>
</dbReference>
<evidence type="ECO:0008006" key="4">
    <source>
        <dbReference type="Google" id="ProtNLM"/>
    </source>
</evidence>
<protein>
    <recommendedName>
        <fullName evidence="4">Nuclear segregation protein Bfr1</fullName>
    </recommendedName>
</protein>
<evidence type="ECO:0000256" key="2">
    <source>
        <dbReference type="SAM" id="MobiDB-lite"/>
    </source>
</evidence>
<evidence type="ECO:0000256" key="1">
    <source>
        <dbReference type="SAM" id="Coils"/>
    </source>
</evidence>
<reference evidence="3" key="1">
    <citation type="submission" date="2014-02" db="EMBL/GenBank/DDBJ databases">
        <title>The Genome Sequence of Trichophyton rubrum (morphotype fischeri) CBS 288.86.</title>
        <authorList>
            <consortium name="The Broad Institute Genomics Platform"/>
            <person name="Cuomo C.A."/>
            <person name="White T.C."/>
            <person name="Graser Y."/>
            <person name="Martinez-Rossi N."/>
            <person name="Heitman J."/>
            <person name="Young S.K."/>
            <person name="Zeng Q."/>
            <person name="Gargeya S."/>
            <person name="Abouelleil A."/>
            <person name="Alvarado L."/>
            <person name="Chapman S.B."/>
            <person name="Gainer-Dewar J."/>
            <person name="Goldberg J."/>
            <person name="Griggs A."/>
            <person name="Gujja S."/>
            <person name="Hansen M."/>
            <person name="Howarth C."/>
            <person name="Imamovic A."/>
            <person name="Larimer J."/>
            <person name="Martinez D."/>
            <person name="Murphy C."/>
            <person name="Pearson M.D."/>
            <person name="Persinoti G."/>
            <person name="Poon T."/>
            <person name="Priest M."/>
            <person name="Roberts A.D."/>
            <person name="Saif S."/>
            <person name="Shea T.D."/>
            <person name="Sykes S.N."/>
            <person name="Wortman J."/>
            <person name="Nusbaum C."/>
            <person name="Birren B."/>
        </authorList>
    </citation>
    <scope>NUCLEOTIDE SEQUENCE [LARGE SCALE GENOMIC DNA]</scope>
    <source>
        <strain evidence="3">CBS 288.86</strain>
    </source>
</reference>
<dbReference type="AlphaFoldDB" id="A0A022WE45"/>
<name>A0A022WE45_TRIRU</name>
<feature type="coiled-coil region" evidence="1">
    <location>
        <begin position="167"/>
        <end position="288"/>
    </location>
</feature>
<dbReference type="EMBL" id="KK207715">
    <property type="protein sequence ID" value="EZF56660.1"/>
    <property type="molecule type" value="Genomic_DNA"/>
</dbReference>
<dbReference type="Gene3D" id="1.10.287.1490">
    <property type="match status" value="1"/>
</dbReference>
<feature type="region of interest" description="Disordered" evidence="2">
    <location>
        <begin position="362"/>
        <end position="387"/>
    </location>
</feature>
<feature type="compositionally biased region" description="Basic and acidic residues" evidence="2">
    <location>
        <begin position="14"/>
        <end position="25"/>
    </location>
</feature>
<sequence length="516" mass="58874">MATTAKQVAPAQSGEHKVKPEKPDENAYKISLANAEKDLATAQKKLEAIKAKIESATPNNQNSPVAKRQQELRSQLAAIRQQQQGFKASRTALQEKINVLDASIKARFAEQKSQRDRLPFKSVEDIDREIMRLEKEVDSGTMRLVDEKKNLADISNLRKQRKNFSSMDDSKKTIDEMKAQLATLKKGLDNPEAKALSEQYTALQKELDDIKSEQDSIFKNIKSLRDERTKIHNEQQRAWNNVKEIKDNYHKARRANREYEQEAYRIRMERQKAEREIYEREKKKKIADKKLEEASLPAYTDELLTAEGLIRHFDPTFDLASIGLGKSQLPSSAAYRAQVGRTVDDSDIKGVKVIKKDDRDENYFMGGTGGKKGKKGKKGAGAAQPEPSKFNLSFGVLEDLSRVKVDPPMNQSDVPALIETLVQKVKEWKSNQASKTAEVSPVHIHLIMILYCLYSKTNGINPRTSRRPKKKLTAWRKKARLLRLRPAALALLRFPLKLTLKQRPSMLQRHLLRLNR</sequence>
<gene>
    <name evidence="3" type="ORF">H103_01020</name>
</gene>
<dbReference type="PANTHER" id="PTHR31027">
    <property type="entry name" value="NUCLEAR SEGREGATION PROTEIN BFR1"/>
    <property type="match status" value="1"/>
</dbReference>
<feature type="coiled-coil region" evidence="1">
    <location>
        <begin position="25"/>
        <end position="52"/>
    </location>
</feature>
<dbReference type="Proteomes" id="UP000023758">
    <property type="component" value="Unassembled WGS sequence"/>
</dbReference>
<proteinExistence type="predicted"/>
<accession>A0A022WE45</accession>
<dbReference type="GO" id="GO:0003729">
    <property type="term" value="F:mRNA binding"/>
    <property type="evidence" value="ECO:0007669"/>
    <property type="project" value="TreeGrafter"/>
</dbReference>
<dbReference type="GO" id="GO:0042175">
    <property type="term" value="C:nuclear outer membrane-endoplasmic reticulum membrane network"/>
    <property type="evidence" value="ECO:0007669"/>
    <property type="project" value="TreeGrafter"/>
</dbReference>
<dbReference type="InterPro" id="IPR039604">
    <property type="entry name" value="Bfr1"/>
</dbReference>
<keyword evidence="1" id="KW-0175">Coiled coil</keyword>
<dbReference type="GO" id="GO:0005783">
    <property type="term" value="C:endoplasmic reticulum"/>
    <property type="evidence" value="ECO:0007669"/>
    <property type="project" value="TreeGrafter"/>
</dbReference>
<dbReference type="PANTHER" id="PTHR31027:SF2">
    <property type="entry name" value="LEBERCILIN DOMAIN-CONTAINING PROTEIN"/>
    <property type="match status" value="1"/>
</dbReference>
<dbReference type="GO" id="GO:0008298">
    <property type="term" value="P:intracellular mRNA localization"/>
    <property type="evidence" value="ECO:0007669"/>
    <property type="project" value="TreeGrafter"/>
</dbReference>
<dbReference type="OrthoDB" id="2195113at2759"/>
<organism evidence="3">
    <name type="scientific">Trichophyton rubrum CBS 288.86</name>
    <dbReference type="NCBI Taxonomy" id="1215330"/>
    <lineage>
        <taxon>Eukaryota</taxon>
        <taxon>Fungi</taxon>
        <taxon>Dikarya</taxon>
        <taxon>Ascomycota</taxon>
        <taxon>Pezizomycotina</taxon>
        <taxon>Eurotiomycetes</taxon>
        <taxon>Eurotiomycetidae</taxon>
        <taxon>Onygenales</taxon>
        <taxon>Arthrodermataceae</taxon>
        <taxon>Trichophyton</taxon>
    </lineage>
</organism>
<evidence type="ECO:0000313" key="3">
    <source>
        <dbReference type="EMBL" id="EZF56660.1"/>
    </source>
</evidence>
<feature type="region of interest" description="Disordered" evidence="2">
    <location>
        <begin position="1"/>
        <end position="25"/>
    </location>
</feature>